<proteinExistence type="predicted"/>
<evidence type="ECO:0000313" key="4">
    <source>
        <dbReference type="Proteomes" id="UP001500713"/>
    </source>
</evidence>
<dbReference type="EMBL" id="BAAAEM010000002">
    <property type="protein sequence ID" value="GAA0468216.1"/>
    <property type="molecule type" value="Genomic_DNA"/>
</dbReference>
<evidence type="ECO:0000256" key="1">
    <source>
        <dbReference type="SAM" id="Coils"/>
    </source>
</evidence>
<dbReference type="Proteomes" id="UP001500713">
    <property type="component" value="Unassembled WGS sequence"/>
</dbReference>
<name>A0ABN1A5U3_9SPHN</name>
<keyword evidence="2" id="KW-1133">Transmembrane helix</keyword>
<evidence type="ECO:0000256" key="2">
    <source>
        <dbReference type="SAM" id="Phobius"/>
    </source>
</evidence>
<keyword evidence="2" id="KW-0472">Membrane</keyword>
<feature type="coiled-coil region" evidence="1">
    <location>
        <begin position="59"/>
        <end position="86"/>
    </location>
</feature>
<comment type="caution">
    <text evidence="3">The sequence shown here is derived from an EMBL/GenBank/DDBJ whole genome shotgun (WGS) entry which is preliminary data.</text>
</comment>
<accession>A0ABN1A5U3</accession>
<evidence type="ECO:0000313" key="3">
    <source>
        <dbReference type="EMBL" id="GAA0468216.1"/>
    </source>
</evidence>
<protein>
    <submittedName>
        <fullName evidence="3">Uncharacterized protein</fullName>
    </submittedName>
</protein>
<keyword evidence="2" id="KW-0812">Transmembrane</keyword>
<keyword evidence="1" id="KW-0175">Coiled coil</keyword>
<reference evidence="3 4" key="1">
    <citation type="journal article" date="2019" name="Int. J. Syst. Evol. Microbiol.">
        <title>The Global Catalogue of Microorganisms (GCM) 10K type strain sequencing project: providing services to taxonomists for standard genome sequencing and annotation.</title>
        <authorList>
            <consortium name="The Broad Institute Genomics Platform"/>
            <consortium name="The Broad Institute Genome Sequencing Center for Infectious Disease"/>
            <person name="Wu L."/>
            <person name="Ma J."/>
        </authorList>
    </citation>
    <scope>NUCLEOTIDE SEQUENCE [LARGE SCALE GENOMIC DNA]</scope>
    <source>
        <strain evidence="3 4">JCM 14162</strain>
    </source>
</reference>
<gene>
    <name evidence="3" type="ORF">GCM10009096_06350</name>
</gene>
<sequence length="105" mass="11881">MTDLHWTEICKNALVLVRDIVVLGIVIFFLFFPIQFGEQLGKTNIGRFSAFGVEVELQAKEMRDQAEAARTEVAEAQAAVDRTLSDIRTWSRTNPQIRGRASQLE</sequence>
<feature type="transmembrane region" description="Helical" evidence="2">
    <location>
        <begin position="12"/>
        <end position="32"/>
    </location>
</feature>
<dbReference type="RefSeq" id="WP_229953848.1">
    <property type="nucleotide sequence ID" value="NZ_BAAAEM010000002.1"/>
</dbReference>
<keyword evidence="4" id="KW-1185">Reference proteome</keyword>
<organism evidence="3 4">
    <name type="scientific">Parasphingorhabdus litoris</name>
    <dbReference type="NCBI Taxonomy" id="394733"/>
    <lineage>
        <taxon>Bacteria</taxon>
        <taxon>Pseudomonadati</taxon>
        <taxon>Pseudomonadota</taxon>
        <taxon>Alphaproteobacteria</taxon>
        <taxon>Sphingomonadales</taxon>
        <taxon>Sphingomonadaceae</taxon>
        <taxon>Parasphingorhabdus</taxon>
    </lineage>
</organism>